<dbReference type="GO" id="GO:0160246">
    <property type="term" value="F:NADPH-iron-sulfur [2Fe-2S] protein oxidoreductase activity"/>
    <property type="evidence" value="ECO:0007669"/>
    <property type="project" value="InterPro"/>
</dbReference>
<comment type="similarity">
    <text evidence="11">In the C-terminal section; belongs to the flavoprotein pyridine nucleotide cytochrome reductase family.</text>
</comment>
<comment type="cofactor">
    <cofactor evidence="1 11">
        <name>FMN</name>
        <dbReference type="ChEBI" id="CHEBI:58210"/>
    </cofactor>
</comment>
<dbReference type="InterPro" id="IPR001433">
    <property type="entry name" value="OxRdtase_FAD/NAD-bd"/>
</dbReference>
<dbReference type="InterPro" id="IPR017938">
    <property type="entry name" value="Riboflavin_synthase-like_b-brl"/>
</dbReference>
<evidence type="ECO:0000313" key="16">
    <source>
        <dbReference type="Proteomes" id="UP000285301"/>
    </source>
</evidence>
<dbReference type="HAMAP" id="MF_03178">
    <property type="entry name" value="NDOR1"/>
    <property type="match status" value="1"/>
</dbReference>
<evidence type="ECO:0000313" key="14">
    <source>
        <dbReference type="EMBL" id="RWS12500.1"/>
    </source>
</evidence>
<dbReference type="AlphaFoldDB" id="A0A3S3PCK3"/>
<evidence type="ECO:0000256" key="5">
    <source>
        <dbReference type="ARBA" id="ARBA00022630"/>
    </source>
</evidence>
<comment type="similarity">
    <text evidence="11">In the N-terminal section; belongs to the flavodoxin family.</text>
</comment>
<dbReference type="FunFam" id="1.20.990.10:FF:000008">
    <property type="entry name" value="NADPH-dependent diflavin oxidoreductase 1"/>
    <property type="match status" value="1"/>
</dbReference>
<dbReference type="SUPFAM" id="SSF52218">
    <property type="entry name" value="Flavoproteins"/>
    <property type="match status" value="1"/>
</dbReference>
<dbReference type="GO" id="GO:0016651">
    <property type="term" value="F:oxidoreductase activity, acting on NAD(P)H"/>
    <property type="evidence" value="ECO:0007669"/>
    <property type="project" value="UniProtKB-UniRule"/>
</dbReference>
<dbReference type="GO" id="GO:0050661">
    <property type="term" value="F:NADP binding"/>
    <property type="evidence" value="ECO:0007669"/>
    <property type="project" value="UniProtKB-UniRule"/>
</dbReference>
<feature type="binding site" evidence="11">
    <location>
        <position position="462"/>
    </location>
    <ligand>
        <name>NADP(+)</name>
        <dbReference type="ChEBI" id="CHEBI:58349"/>
    </ligand>
</feature>
<keyword evidence="4 11" id="KW-0963">Cytoplasm</keyword>
<evidence type="ECO:0000256" key="9">
    <source>
        <dbReference type="ARBA" id="ARBA00023002"/>
    </source>
</evidence>
<dbReference type="PANTHER" id="PTHR19384">
    <property type="entry name" value="NITRIC OXIDE SYNTHASE-RELATED"/>
    <property type="match status" value="1"/>
</dbReference>
<dbReference type="InterPro" id="IPR028879">
    <property type="entry name" value="NDOR1"/>
</dbReference>
<feature type="binding site" evidence="11">
    <location>
        <position position="561"/>
    </location>
    <ligand>
        <name>NADP(+)</name>
        <dbReference type="ChEBI" id="CHEBI:58349"/>
    </ligand>
</feature>
<feature type="binding site" evidence="11">
    <location>
        <begin position="517"/>
        <end position="518"/>
    </location>
    <ligand>
        <name>NADP(+)</name>
        <dbReference type="ChEBI" id="CHEBI:58349"/>
    </ligand>
</feature>
<keyword evidence="9 11" id="KW-0560">Oxidoreductase</keyword>
<reference evidence="14 16" key="1">
    <citation type="journal article" date="2018" name="Gigascience">
        <title>Genomes of trombidid mites reveal novel predicted allergens and laterally-transferred genes associated with secondary metabolism.</title>
        <authorList>
            <person name="Dong X."/>
            <person name="Chaisiri K."/>
            <person name="Xia D."/>
            <person name="Armstrong S.D."/>
            <person name="Fang Y."/>
            <person name="Donnelly M.J."/>
            <person name="Kadowaki T."/>
            <person name="McGarry J.W."/>
            <person name="Darby A.C."/>
            <person name="Makepeace B.L."/>
        </authorList>
    </citation>
    <scope>NUCLEOTIDE SEQUENCE [LARGE SCALE GENOMIC DNA]</scope>
    <source>
        <strain evidence="14">UoL-WK</strain>
    </source>
</reference>
<comment type="caution">
    <text evidence="14">The sequence shown here is derived from an EMBL/GenBank/DDBJ whole genome shotgun (WGS) entry which is preliminary data.</text>
</comment>
<evidence type="ECO:0000256" key="1">
    <source>
        <dbReference type="ARBA" id="ARBA00001917"/>
    </source>
</evidence>
<dbReference type="Proteomes" id="UP000285301">
    <property type="component" value="Unassembled WGS sequence"/>
</dbReference>
<dbReference type="Gene3D" id="3.40.50.80">
    <property type="entry name" value="Nucleotide-binding domain of ferredoxin-NADP reductase (FNR) module"/>
    <property type="match status" value="1"/>
</dbReference>
<dbReference type="STRING" id="1965070.A0A3S3PCK3"/>
<evidence type="ECO:0000256" key="4">
    <source>
        <dbReference type="ARBA" id="ARBA00022490"/>
    </source>
</evidence>
<sequence>MSELSSRRILILYGGGESGNSEDLAKRVVWEAKRRHFNVLAFPFDDYQIGRLVKEELVLYICSTAGQGEEPKTMKKFWRFIMRKDLPSDALSANSAAVIGLGDSSYLKYNVVAIKLFKRLKSLGAKMLFDVCLGDDQHDLGFHAAVDPFLSNLWQKLSQIYPLPKDLQIIDENTLPNPTYTLLPKDSEYRQPQPVENPYVLKTYDIYSPYLSTVISNQRVTPEDHFQDVRHVQLEISDEFCMKYSPGDVVSIIPENSDEDVKDFFDLVELKPEETFIIKKIDETVTYNQLYDTIPTPCTILELVKKYLGIHSLPKRSFFELLWKFSTDEIEKQKLKEFTTTDGQKELYDYCIRPRRTILEVLADFHHTAKSIPFIYLFDLIPAIAPRLFSIASSLRQHPRQIHILVAVVNFRTKLKKRRLGLCSNYIAKLQENETVRLWITKGSLTLPADSNTPIIMIATGTGIAPFRSIIQDRVSRNIAPNFLFFGCRYRTKDFFFEEEWNESHARGLLFFYAAFSRENVDKKVYVTEKLLEQRQIVWQLINNCDAHIMIAGNATRMPQDVRQTLTKIMESEGGQEMQGGRAELVISKFEAKGKLQYDCWT</sequence>
<dbReference type="Pfam" id="PF00258">
    <property type="entry name" value="Flavodoxin_1"/>
    <property type="match status" value="1"/>
</dbReference>
<feature type="binding site" evidence="11">
    <location>
        <begin position="63"/>
        <end position="66"/>
    </location>
    <ligand>
        <name>FMN</name>
        <dbReference type="ChEBI" id="CHEBI:58210"/>
    </ligand>
</feature>
<feature type="binding site" evidence="11">
    <location>
        <begin position="421"/>
        <end position="424"/>
    </location>
    <ligand>
        <name>FAD</name>
        <dbReference type="ChEBI" id="CHEBI:57692"/>
    </ligand>
</feature>
<dbReference type="Pfam" id="PF00175">
    <property type="entry name" value="NAD_binding_1"/>
    <property type="match status" value="1"/>
</dbReference>
<dbReference type="InterPro" id="IPR039261">
    <property type="entry name" value="FNR_nucleotide-bd"/>
</dbReference>
<dbReference type="InterPro" id="IPR001709">
    <property type="entry name" value="Flavoprot_Pyr_Nucl_cyt_Rdtase"/>
</dbReference>
<name>A0A3S3PCK3_9ACAR</name>
<dbReference type="SUPFAM" id="SSF63380">
    <property type="entry name" value="Riboflavin synthase domain-like"/>
    <property type="match status" value="1"/>
</dbReference>
<proteinExistence type="inferred from homology"/>
<comment type="catalytic activity">
    <reaction evidence="10">
        <text>2 oxidized [2Fe-2S]-[protein] + NADPH = 2 reduced [2Fe-2S]-[protein] + NADP(+) + H(+)</text>
        <dbReference type="Rhea" id="RHEA:67716"/>
        <dbReference type="Rhea" id="RHEA-COMP:17327"/>
        <dbReference type="Rhea" id="RHEA-COMP:17328"/>
        <dbReference type="ChEBI" id="CHEBI:15378"/>
        <dbReference type="ChEBI" id="CHEBI:33737"/>
        <dbReference type="ChEBI" id="CHEBI:33738"/>
        <dbReference type="ChEBI" id="CHEBI:57783"/>
        <dbReference type="ChEBI" id="CHEBI:58349"/>
    </reaction>
    <physiologicalReaction direction="left-to-right" evidence="10">
        <dbReference type="Rhea" id="RHEA:67717"/>
    </physiologicalReaction>
</comment>
<dbReference type="InterPro" id="IPR029039">
    <property type="entry name" value="Flavoprotein-like_sf"/>
</dbReference>
<accession>A0A3S3PCK3</accession>
<organism evidence="14 16">
    <name type="scientific">Dinothrombium tinctorium</name>
    <dbReference type="NCBI Taxonomy" id="1965070"/>
    <lineage>
        <taxon>Eukaryota</taxon>
        <taxon>Metazoa</taxon>
        <taxon>Ecdysozoa</taxon>
        <taxon>Arthropoda</taxon>
        <taxon>Chelicerata</taxon>
        <taxon>Arachnida</taxon>
        <taxon>Acari</taxon>
        <taxon>Acariformes</taxon>
        <taxon>Trombidiformes</taxon>
        <taxon>Prostigmata</taxon>
        <taxon>Anystina</taxon>
        <taxon>Parasitengona</taxon>
        <taxon>Trombidioidea</taxon>
        <taxon>Trombidiidae</taxon>
        <taxon>Dinothrombium</taxon>
    </lineage>
</organism>
<evidence type="ECO:0000259" key="13">
    <source>
        <dbReference type="PROSITE" id="PS51384"/>
    </source>
</evidence>
<comment type="similarity">
    <text evidence="11">Belongs to the NADPH-dependent diflavin oxidoreductase NDOR1 family.</text>
</comment>
<evidence type="ECO:0000256" key="8">
    <source>
        <dbReference type="ARBA" id="ARBA00022857"/>
    </source>
</evidence>
<dbReference type="GO" id="GO:0016226">
    <property type="term" value="P:iron-sulfur cluster assembly"/>
    <property type="evidence" value="ECO:0007669"/>
    <property type="project" value="UniProtKB-UniRule"/>
</dbReference>
<dbReference type="EC" id="1.18.1.-" evidence="11"/>
<evidence type="ECO:0000256" key="6">
    <source>
        <dbReference type="ARBA" id="ARBA00022643"/>
    </source>
</evidence>
<dbReference type="GO" id="GO:0050660">
    <property type="term" value="F:flavin adenine dinucleotide binding"/>
    <property type="evidence" value="ECO:0007669"/>
    <property type="project" value="UniProtKB-UniRule"/>
</dbReference>
<evidence type="ECO:0000256" key="2">
    <source>
        <dbReference type="ARBA" id="ARBA00001974"/>
    </source>
</evidence>
<keyword evidence="8 11" id="KW-0521">NADP</keyword>
<dbReference type="PANTHER" id="PTHR19384:SF10">
    <property type="entry name" value="NADPH-DEPENDENT DIFLAVIN OXIDOREDUCTASE 1"/>
    <property type="match status" value="1"/>
</dbReference>
<comment type="function">
    <text evidence="11">NADPH-dependent reductase which is a central component of the cytosolic iron-sulfur (Fe-S) protein assembly (CIA) machinery. Transfers electrons from NADPH via its FAD and FMN prosthetic groups to the [2Fe-2S] cluster of the anamorsin/DRE2 homolog, another key component of the CIA machinery. In turn, this reduced cluster provides electrons for assembly of cytosolic iron-sulfur cluster proteins.</text>
</comment>
<dbReference type="OrthoDB" id="1856718at2759"/>
<evidence type="ECO:0000313" key="15">
    <source>
        <dbReference type="EMBL" id="RWS12649.1"/>
    </source>
</evidence>
<comment type="cofactor">
    <cofactor evidence="2 11">
        <name>FAD</name>
        <dbReference type="ChEBI" id="CHEBI:57692"/>
    </cofactor>
</comment>
<dbReference type="GO" id="GO:0005829">
    <property type="term" value="C:cytosol"/>
    <property type="evidence" value="ECO:0007669"/>
    <property type="project" value="TreeGrafter"/>
</dbReference>
<dbReference type="Gene3D" id="3.40.50.360">
    <property type="match status" value="1"/>
</dbReference>
<feature type="domain" description="FAD-binding FR-type" evidence="13">
    <location>
        <begin position="207"/>
        <end position="448"/>
    </location>
</feature>
<evidence type="ECO:0000256" key="3">
    <source>
        <dbReference type="ARBA" id="ARBA00004496"/>
    </source>
</evidence>
<dbReference type="PRINTS" id="PR00371">
    <property type="entry name" value="FPNCR"/>
</dbReference>
<dbReference type="InterPro" id="IPR017927">
    <property type="entry name" value="FAD-bd_FR_type"/>
</dbReference>
<feature type="binding site" evidence="11">
    <location>
        <position position="136"/>
    </location>
    <ligand>
        <name>FMN</name>
        <dbReference type="ChEBI" id="CHEBI:58210"/>
    </ligand>
</feature>
<dbReference type="EMBL" id="NCKU01001290">
    <property type="protein sequence ID" value="RWS12500.1"/>
    <property type="molecule type" value="Genomic_DNA"/>
</dbReference>
<dbReference type="PROSITE" id="PS50902">
    <property type="entry name" value="FLAVODOXIN_LIKE"/>
    <property type="match status" value="1"/>
</dbReference>
<reference evidence="14" key="2">
    <citation type="submission" date="2018-11" db="EMBL/GenBank/DDBJ databases">
        <title>Trombidioid mite genomics.</title>
        <authorList>
            <person name="Dong X."/>
        </authorList>
    </citation>
    <scope>NUCLEOTIDE SEQUENCE</scope>
    <source>
        <strain evidence="14">UoL-WK</strain>
    </source>
</reference>
<gene>
    <name evidence="15" type="ORF">B4U79_10691</name>
    <name evidence="14" type="ORF">B4U79_15901</name>
</gene>
<dbReference type="SUPFAM" id="SSF52343">
    <property type="entry name" value="Ferredoxin reductase-like, C-terminal NADP-linked domain"/>
    <property type="match status" value="1"/>
</dbReference>
<keyword evidence="7 11" id="KW-0274">FAD</keyword>
<feature type="binding site" evidence="11">
    <location>
        <begin position="101"/>
        <end position="110"/>
    </location>
    <ligand>
        <name>FMN</name>
        <dbReference type="ChEBI" id="CHEBI:58210"/>
    </ligand>
</feature>
<dbReference type="Pfam" id="PF00667">
    <property type="entry name" value="FAD_binding_1"/>
    <property type="match status" value="1"/>
</dbReference>
<comment type="caution">
    <text evidence="11">Lacks conserved residue(s) required for the propagation of feature annotation.</text>
</comment>
<dbReference type="InterPro" id="IPR008254">
    <property type="entry name" value="Flavodoxin/NO_synth"/>
</dbReference>
<dbReference type="Gene3D" id="1.20.990.10">
    <property type="entry name" value="NADPH-cytochrome p450 Reductase, Chain A, domain 3"/>
    <property type="match status" value="1"/>
</dbReference>
<keyword evidence="6 11" id="KW-0288">FMN</keyword>
<dbReference type="PRINTS" id="PR00369">
    <property type="entry name" value="FLAVODOXIN"/>
</dbReference>
<dbReference type="InterPro" id="IPR003097">
    <property type="entry name" value="CysJ-like_FAD-binding"/>
</dbReference>
<dbReference type="InterPro" id="IPR001094">
    <property type="entry name" value="Flavdoxin-like"/>
</dbReference>
<protein>
    <recommendedName>
        <fullName evidence="11">NADPH-dependent diflavin oxidoreductase 1</fullName>
        <ecNumber evidence="11">1.18.1.-</ecNumber>
    </recommendedName>
    <alternativeName>
        <fullName evidence="11">NADPH-dependent FMN and FAD-containing oxidoreductase</fullName>
    </alternativeName>
</protein>
<feature type="binding site" evidence="11">
    <location>
        <position position="355"/>
    </location>
    <ligand>
        <name>FAD</name>
        <dbReference type="ChEBI" id="CHEBI:57692"/>
    </ligand>
</feature>
<evidence type="ECO:0000259" key="12">
    <source>
        <dbReference type="PROSITE" id="PS50902"/>
    </source>
</evidence>
<keyword evidence="16" id="KW-1185">Reference proteome</keyword>
<dbReference type="Gene3D" id="2.40.30.10">
    <property type="entry name" value="Translation factors"/>
    <property type="match status" value="1"/>
</dbReference>
<feature type="domain" description="Flavodoxin-like" evidence="12">
    <location>
        <begin position="10"/>
        <end position="154"/>
    </location>
</feature>
<feature type="binding site" evidence="11">
    <location>
        <begin position="387"/>
        <end position="390"/>
    </location>
    <ligand>
        <name>FAD</name>
        <dbReference type="ChEBI" id="CHEBI:57692"/>
    </ligand>
</feature>
<feature type="binding site" evidence="11">
    <location>
        <position position="601"/>
    </location>
    <ligand>
        <name>FAD</name>
        <dbReference type="ChEBI" id="CHEBI:57692"/>
    </ligand>
</feature>
<dbReference type="PROSITE" id="PS51384">
    <property type="entry name" value="FAD_FR"/>
    <property type="match status" value="1"/>
</dbReference>
<evidence type="ECO:0000256" key="10">
    <source>
        <dbReference type="ARBA" id="ARBA00052174"/>
    </source>
</evidence>
<evidence type="ECO:0000256" key="7">
    <source>
        <dbReference type="ARBA" id="ARBA00022827"/>
    </source>
</evidence>
<evidence type="ECO:0000256" key="11">
    <source>
        <dbReference type="HAMAP-Rule" id="MF_03178"/>
    </source>
</evidence>
<dbReference type="EMBL" id="NCKU01001238">
    <property type="protein sequence ID" value="RWS12649.1"/>
    <property type="molecule type" value="Genomic_DNA"/>
</dbReference>
<dbReference type="InterPro" id="IPR023173">
    <property type="entry name" value="NADPH_Cyt_P450_Rdtase_alpha"/>
</dbReference>
<keyword evidence="5 11" id="KW-0285">Flavoprotein</keyword>
<dbReference type="GO" id="GO:0010181">
    <property type="term" value="F:FMN binding"/>
    <property type="evidence" value="ECO:0007669"/>
    <property type="project" value="UniProtKB-UniRule"/>
</dbReference>
<comment type="subcellular location">
    <subcellularLocation>
        <location evidence="3 11">Cytoplasm</location>
    </subcellularLocation>
</comment>